<dbReference type="Proteomes" id="UP000033684">
    <property type="component" value="Unassembled WGS sequence"/>
</dbReference>
<dbReference type="GO" id="GO:0015886">
    <property type="term" value="P:heme transport"/>
    <property type="evidence" value="ECO:0007669"/>
    <property type="project" value="InterPro"/>
</dbReference>
<comment type="similarity">
    <text evidence="3 12">Belongs to the CcmD/CycX/HelD family.</text>
</comment>
<keyword evidence="9 12" id="KW-0201">Cytochrome c-type biogenesis</keyword>
<organism evidence="13 14">
    <name type="scientific">Methylocucumis oryzae</name>
    <dbReference type="NCBI Taxonomy" id="1632867"/>
    <lineage>
        <taxon>Bacteria</taxon>
        <taxon>Pseudomonadati</taxon>
        <taxon>Pseudomonadota</taxon>
        <taxon>Gammaproteobacteria</taxon>
        <taxon>Methylococcales</taxon>
        <taxon>Methylococcaceae</taxon>
        <taxon>Methylocucumis</taxon>
    </lineage>
</organism>
<feature type="transmembrane region" description="Helical" evidence="12">
    <location>
        <begin position="12"/>
        <end position="36"/>
    </location>
</feature>
<evidence type="ECO:0000313" key="13">
    <source>
        <dbReference type="EMBL" id="KJV06467.1"/>
    </source>
</evidence>
<dbReference type="GO" id="GO:1903607">
    <property type="term" value="P:cytochrome c biosynthetic process"/>
    <property type="evidence" value="ECO:0007669"/>
    <property type="project" value="TreeGrafter"/>
</dbReference>
<sequence length="53" mass="6280">MTLAEFFYMGGYAFYVWTAYGICFVVLLATMILPMIKRKQLLRKLALKEQRQL</sequence>
<keyword evidence="10 12" id="KW-1133">Transmembrane helix</keyword>
<evidence type="ECO:0000313" key="14">
    <source>
        <dbReference type="Proteomes" id="UP000033684"/>
    </source>
</evidence>
<keyword evidence="14" id="KW-1185">Reference proteome</keyword>
<evidence type="ECO:0000256" key="10">
    <source>
        <dbReference type="ARBA" id="ARBA00022989"/>
    </source>
</evidence>
<accession>A0A0F3IIG8</accession>
<dbReference type="InterPro" id="IPR052075">
    <property type="entry name" value="Heme_exporter_D"/>
</dbReference>
<keyword evidence="8 12" id="KW-0812">Transmembrane</keyword>
<evidence type="ECO:0000256" key="9">
    <source>
        <dbReference type="ARBA" id="ARBA00022748"/>
    </source>
</evidence>
<dbReference type="RefSeq" id="WP_045779279.1">
    <property type="nucleotide sequence ID" value="NZ_LAJX01000108.1"/>
</dbReference>
<comment type="function">
    <text evidence="1 12">Required for the export of heme to the periplasm for the biogenesis of c-type cytochromes.</text>
</comment>
<keyword evidence="5 12" id="KW-0813">Transport</keyword>
<keyword evidence="11 12" id="KW-0472">Membrane</keyword>
<evidence type="ECO:0000256" key="3">
    <source>
        <dbReference type="ARBA" id="ARBA00008741"/>
    </source>
</evidence>
<comment type="caution">
    <text evidence="13">The sequence shown here is derived from an EMBL/GenBank/DDBJ whole genome shotgun (WGS) entry which is preliminary data.</text>
</comment>
<proteinExistence type="inferred from homology"/>
<dbReference type="AlphaFoldDB" id="A0A0F3IIG8"/>
<dbReference type="EMBL" id="LAJX01000108">
    <property type="protein sequence ID" value="KJV06467.1"/>
    <property type="molecule type" value="Genomic_DNA"/>
</dbReference>
<evidence type="ECO:0000256" key="7">
    <source>
        <dbReference type="ARBA" id="ARBA00022519"/>
    </source>
</evidence>
<reference evidence="14" key="1">
    <citation type="submission" date="2015-03" db="EMBL/GenBank/DDBJ databases">
        <title>Draft genome sequence of a novel methanotroph (Sn10-6) isolated from flooded ricefield rhizosphere in India.</title>
        <authorList>
            <person name="Pandit P.S."/>
            <person name="Pore S.D."/>
            <person name="Arora P."/>
            <person name="Kapse N.G."/>
            <person name="Dhakephalkar P.K."/>
            <person name="Rahalkar M.C."/>
        </authorList>
    </citation>
    <scope>NUCLEOTIDE SEQUENCE [LARGE SCALE GENOMIC DNA]</scope>
    <source>
        <strain evidence="14">Sn10-6</strain>
    </source>
</reference>
<dbReference type="PANTHER" id="PTHR37531:SF1">
    <property type="entry name" value="HEME EXPORTER PROTEIN D"/>
    <property type="match status" value="1"/>
</dbReference>
<evidence type="ECO:0000256" key="2">
    <source>
        <dbReference type="ARBA" id="ARBA00004377"/>
    </source>
</evidence>
<dbReference type="OrthoDB" id="9815607at2"/>
<dbReference type="InterPro" id="IPR007078">
    <property type="entry name" value="Haem_export_protD_CcmD"/>
</dbReference>
<dbReference type="PANTHER" id="PTHR37531">
    <property type="entry name" value="HEME EXPORTER PROTEIN D"/>
    <property type="match status" value="1"/>
</dbReference>
<keyword evidence="6 12" id="KW-1003">Cell membrane</keyword>
<evidence type="ECO:0000256" key="11">
    <source>
        <dbReference type="ARBA" id="ARBA00023136"/>
    </source>
</evidence>
<protein>
    <recommendedName>
        <fullName evidence="4 12">Heme exporter protein D</fullName>
    </recommendedName>
</protein>
<evidence type="ECO:0000256" key="4">
    <source>
        <dbReference type="ARBA" id="ARBA00016461"/>
    </source>
</evidence>
<evidence type="ECO:0000256" key="8">
    <source>
        <dbReference type="ARBA" id="ARBA00022692"/>
    </source>
</evidence>
<reference evidence="13 14" key="2">
    <citation type="journal article" date="2016" name="Microb. Ecol.">
        <title>Genome Characteristics of a Novel Type I Methanotroph (Sn10-6) Isolated from a Flooded Indian Rice Field.</title>
        <authorList>
            <person name="Rahalkar M.C."/>
            <person name="Pandit P.S."/>
            <person name="Dhakephalkar P.K."/>
            <person name="Pore S."/>
            <person name="Arora P."/>
            <person name="Kapse N."/>
        </authorList>
    </citation>
    <scope>NUCLEOTIDE SEQUENCE [LARGE SCALE GENOMIC DNA]</scope>
    <source>
        <strain evidence="13 14">Sn10-6</strain>
    </source>
</reference>
<evidence type="ECO:0000256" key="6">
    <source>
        <dbReference type="ARBA" id="ARBA00022475"/>
    </source>
</evidence>
<dbReference type="GO" id="GO:0017004">
    <property type="term" value="P:cytochrome complex assembly"/>
    <property type="evidence" value="ECO:0007669"/>
    <property type="project" value="UniProtKB-KW"/>
</dbReference>
<evidence type="ECO:0000256" key="5">
    <source>
        <dbReference type="ARBA" id="ARBA00022448"/>
    </source>
</evidence>
<dbReference type="NCBIfam" id="TIGR03141">
    <property type="entry name" value="cytochro_ccmD"/>
    <property type="match status" value="1"/>
</dbReference>
<evidence type="ECO:0000256" key="12">
    <source>
        <dbReference type="RuleBase" id="RU363101"/>
    </source>
</evidence>
<gene>
    <name evidence="13" type="ORF">VZ94_11055</name>
</gene>
<dbReference type="Pfam" id="PF04995">
    <property type="entry name" value="CcmD"/>
    <property type="match status" value="1"/>
</dbReference>
<evidence type="ECO:0000256" key="1">
    <source>
        <dbReference type="ARBA" id="ARBA00002442"/>
    </source>
</evidence>
<dbReference type="GO" id="GO:0005886">
    <property type="term" value="C:plasma membrane"/>
    <property type="evidence" value="ECO:0007669"/>
    <property type="project" value="UniProtKB-SubCell"/>
</dbReference>
<name>A0A0F3IIG8_9GAMM</name>
<keyword evidence="7 12" id="KW-0997">Cell inner membrane</keyword>
<comment type="subcellular location">
    <subcellularLocation>
        <location evidence="2 12">Cell inner membrane</location>
        <topology evidence="2 12">Single-pass membrane protein</topology>
    </subcellularLocation>
</comment>